<dbReference type="PANTHER" id="PTHR39560">
    <property type="entry name" value="PROTEIN ADENYLYLTRANSFERASE FIC-RELATED"/>
    <property type="match status" value="1"/>
</dbReference>
<accession>A0ABN2B315</accession>
<evidence type="ECO:0000256" key="6">
    <source>
        <dbReference type="ARBA" id="ARBA00047939"/>
    </source>
</evidence>
<feature type="compositionally biased region" description="Low complexity" evidence="8">
    <location>
        <begin position="245"/>
        <end position="256"/>
    </location>
</feature>
<keyword evidence="3" id="KW-0547">Nucleotide-binding</keyword>
<evidence type="ECO:0000313" key="11">
    <source>
        <dbReference type="Proteomes" id="UP001500842"/>
    </source>
</evidence>
<feature type="domain" description="Fido" evidence="9">
    <location>
        <begin position="49"/>
        <end position="188"/>
    </location>
</feature>
<gene>
    <name evidence="10" type="ORF">GCM10009788_38760</name>
</gene>
<dbReference type="InterPro" id="IPR036597">
    <property type="entry name" value="Fido-like_dom_sf"/>
</dbReference>
<dbReference type="SUPFAM" id="SSF140931">
    <property type="entry name" value="Fic-like"/>
    <property type="match status" value="1"/>
</dbReference>
<dbReference type="EC" id="2.7.7.108" evidence="5"/>
<proteinExistence type="predicted"/>
<keyword evidence="2" id="KW-0548">Nucleotidyltransferase</keyword>
<evidence type="ECO:0000256" key="3">
    <source>
        <dbReference type="ARBA" id="ARBA00022741"/>
    </source>
</evidence>
<comment type="catalytic activity">
    <reaction evidence="6">
        <text>L-threonyl-[protein] + ATP = 3-O-(5'-adenylyl)-L-threonyl-[protein] + diphosphate</text>
        <dbReference type="Rhea" id="RHEA:54292"/>
        <dbReference type="Rhea" id="RHEA-COMP:11060"/>
        <dbReference type="Rhea" id="RHEA-COMP:13847"/>
        <dbReference type="ChEBI" id="CHEBI:30013"/>
        <dbReference type="ChEBI" id="CHEBI:30616"/>
        <dbReference type="ChEBI" id="CHEBI:33019"/>
        <dbReference type="ChEBI" id="CHEBI:138113"/>
        <dbReference type="EC" id="2.7.7.108"/>
    </reaction>
</comment>
<keyword evidence="11" id="KW-1185">Reference proteome</keyword>
<dbReference type="PROSITE" id="PS51459">
    <property type="entry name" value="FIDO"/>
    <property type="match status" value="1"/>
</dbReference>
<feature type="region of interest" description="Disordered" evidence="8">
    <location>
        <begin position="236"/>
        <end position="321"/>
    </location>
</feature>
<evidence type="ECO:0000259" key="9">
    <source>
        <dbReference type="PROSITE" id="PS51459"/>
    </source>
</evidence>
<name>A0ABN2B315_9ACTN</name>
<evidence type="ECO:0000256" key="8">
    <source>
        <dbReference type="SAM" id="MobiDB-lite"/>
    </source>
</evidence>
<dbReference type="PANTHER" id="PTHR39560:SF1">
    <property type="entry name" value="PROTEIN ADENYLYLTRANSFERASE FIC-RELATED"/>
    <property type="match status" value="1"/>
</dbReference>
<reference evidence="10 11" key="1">
    <citation type="journal article" date="2019" name="Int. J. Syst. Evol. Microbiol.">
        <title>The Global Catalogue of Microorganisms (GCM) 10K type strain sequencing project: providing services to taxonomists for standard genome sequencing and annotation.</title>
        <authorList>
            <consortium name="The Broad Institute Genomics Platform"/>
            <consortium name="The Broad Institute Genome Sequencing Center for Infectious Disease"/>
            <person name="Wu L."/>
            <person name="Ma J."/>
        </authorList>
    </citation>
    <scope>NUCLEOTIDE SEQUENCE [LARGE SCALE GENOMIC DNA]</scope>
    <source>
        <strain evidence="10 11">JCM 14942</strain>
    </source>
</reference>
<dbReference type="InterPro" id="IPR003812">
    <property type="entry name" value="Fido"/>
</dbReference>
<dbReference type="RefSeq" id="WP_141006415.1">
    <property type="nucleotide sequence ID" value="NZ_BAAAOR010000028.1"/>
</dbReference>
<evidence type="ECO:0000313" key="10">
    <source>
        <dbReference type="EMBL" id="GAA1531825.1"/>
    </source>
</evidence>
<keyword evidence="4" id="KW-0067">ATP-binding</keyword>
<organism evidence="10 11">
    <name type="scientific">Nocardioides humi</name>
    <dbReference type="NCBI Taxonomy" id="449461"/>
    <lineage>
        <taxon>Bacteria</taxon>
        <taxon>Bacillati</taxon>
        <taxon>Actinomycetota</taxon>
        <taxon>Actinomycetes</taxon>
        <taxon>Propionibacteriales</taxon>
        <taxon>Nocardioidaceae</taxon>
        <taxon>Nocardioides</taxon>
    </lineage>
</organism>
<sequence>MPDHYAYPGTDVLVNLPGITDRAAWKDAETLLVVARLSELLVSPIPGRFDLAHLQAIHAHLVDGFYAWGGQLRVTETGPGGTGITHCRPQFIPAEAERIFTALAERDHLRGLDADAFSAGLAWAWGETTVLHPFRDVNTRSQYVFFNQLARQAGWVIGWSQIDPYLFGYARTVSMVSDERGLDALLRPALIPLTEVEADPELADRIHDAARTFFNPSTPRTFEVLDQELRQAIDHRQTLPSSREPGPSSSATGAAAEVDYGPEIDLDAAAERLRRTTRRAGRLGLRPPNPGSSNPESPRLRPSEPISPPSSSRPEPPSIGF</sequence>
<evidence type="ECO:0000256" key="4">
    <source>
        <dbReference type="ARBA" id="ARBA00022840"/>
    </source>
</evidence>
<evidence type="ECO:0000256" key="2">
    <source>
        <dbReference type="ARBA" id="ARBA00022695"/>
    </source>
</evidence>
<keyword evidence="1" id="KW-0808">Transferase</keyword>
<evidence type="ECO:0000256" key="7">
    <source>
        <dbReference type="ARBA" id="ARBA00048696"/>
    </source>
</evidence>
<protein>
    <recommendedName>
        <fullName evidence="5">protein adenylyltransferase</fullName>
        <ecNumber evidence="5">2.7.7.108</ecNumber>
    </recommendedName>
</protein>
<dbReference type="Pfam" id="PF02661">
    <property type="entry name" value="Fic"/>
    <property type="match status" value="1"/>
</dbReference>
<dbReference type="EMBL" id="BAAAOR010000028">
    <property type="protein sequence ID" value="GAA1531825.1"/>
    <property type="molecule type" value="Genomic_DNA"/>
</dbReference>
<evidence type="ECO:0000256" key="1">
    <source>
        <dbReference type="ARBA" id="ARBA00022679"/>
    </source>
</evidence>
<dbReference type="Gene3D" id="1.10.3290.10">
    <property type="entry name" value="Fido-like domain"/>
    <property type="match status" value="1"/>
</dbReference>
<comment type="catalytic activity">
    <reaction evidence="7">
        <text>L-tyrosyl-[protein] + ATP = O-(5'-adenylyl)-L-tyrosyl-[protein] + diphosphate</text>
        <dbReference type="Rhea" id="RHEA:54288"/>
        <dbReference type="Rhea" id="RHEA-COMP:10136"/>
        <dbReference type="Rhea" id="RHEA-COMP:13846"/>
        <dbReference type="ChEBI" id="CHEBI:30616"/>
        <dbReference type="ChEBI" id="CHEBI:33019"/>
        <dbReference type="ChEBI" id="CHEBI:46858"/>
        <dbReference type="ChEBI" id="CHEBI:83624"/>
        <dbReference type="EC" id="2.7.7.108"/>
    </reaction>
</comment>
<feature type="compositionally biased region" description="Low complexity" evidence="8">
    <location>
        <begin position="282"/>
        <end position="297"/>
    </location>
</feature>
<comment type="caution">
    <text evidence="10">The sequence shown here is derived from an EMBL/GenBank/DDBJ whole genome shotgun (WGS) entry which is preliminary data.</text>
</comment>
<dbReference type="Proteomes" id="UP001500842">
    <property type="component" value="Unassembled WGS sequence"/>
</dbReference>
<evidence type="ECO:0000256" key="5">
    <source>
        <dbReference type="ARBA" id="ARBA00034531"/>
    </source>
</evidence>